<sequence length="274" mass="29714">MIKKLNKKAIVGLSIILFFVIVAVFAPFFAPYNPNDFVGSPYSQPSFNHPLGLDRMGRDILSQLIYGTRLSLIVGLSTGALMTSISVLIGMTAGYFGGLVDRILSTIIDVFMVIPGLPLMIVIASYIRIRGVVPIILVIAFTSWAPGARVIRSQTLTMRSREFILASKITGEKSGRIIFSEIMPNMFSLLSSNFFMACLTAIVGEASLEFLGFGDVSAITWGTMLYWAQNSSALLNNSWGWVLAPGAAIATLGASFALLNFSIDEITNPRLRGV</sequence>
<evidence type="ECO:0000256" key="3">
    <source>
        <dbReference type="ARBA" id="ARBA00022475"/>
    </source>
</evidence>
<dbReference type="PROSITE" id="PS50928">
    <property type="entry name" value="ABC_TM1"/>
    <property type="match status" value="1"/>
</dbReference>
<gene>
    <name evidence="9" type="ORF">X929_00110</name>
</gene>
<feature type="transmembrane region" description="Helical" evidence="7">
    <location>
        <begin position="133"/>
        <end position="151"/>
    </location>
</feature>
<dbReference type="RefSeq" id="WP_103066043.1">
    <property type="nucleotide sequence ID" value="NZ_AZRL01000001.1"/>
</dbReference>
<dbReference type="Proteomes" id="UP000236434">
    <property type="component" value="Unassembled WGS sequence"/>
</dbReference>
<dbReference type="GO" id="GO:0005886">
    <property type="term" value="C:plasma membrane"/>
    <property type="evidence" value="ECO:0007669"/>
    <property type="project" value="UniProtKB-SubCell"/>
</dbReference>
<dbReference type="PANTHER" id="PTHR43386">
    <property type="entry name" value="OLIGOPEPTIDE TRANSPORT SYSTEM PERMEASE PROTEIN APPC"/>
    <property type="match status" value="1"/>
</dbReference>
<organism evidence="9 10">
    <name type="scientific">Petrotoga olearia DSM 13574</name>
    <dbReference type="NCBI Taxonomy" id="1122955"/>
    <lineage>
        <taxon>Bacteria</taxon>
        <taxon>Thermotogati</taxon>
        <taxon>Thermotogota</taxon>
        <taxon>Thermotogae</taxon>
        <taxon>Petrotogales</taxon>
        <taxon>Petrotogaceae</taxon>
        <taxon>Petrotoga</taxon>
    </lineage>
</organism>
<comment type="caution">
    <text evidence="9">The sequence shown here is derived from an EMBL/GenBank/DDBJ whole genome shotgun (WGS) entry which is preliminary data.</text>
</comment>
<protein>
    <submittedName>
        <fullName evidence="9">Peptide ABC transporter permease</fullName>
    </submittedName>
</protein>
<feature type="transmembrane region" description="Helical" evidence="7">
    <location>
        <begin position="103"/>
        <end position="127"/>
    </location>
</feature>
<dbReference type="InterPro" id="IPR050366">
    <property type="entry name" value="BP-dependent_transpt_permease"/>
</dbReference>
<dbReference type="GO" id="GO:0071916">
    <property type="term" value="F:dipeptide transmembrane transporter activity"/>
    <property type="evidence" value="ECO:0007669"/>
    <property type="project" value="TreeGrafter"/>
</dbReference>
<feature type="transmembrane region" description="Helical" evidence="7">
    <location>
        <begin position="240"/>
        <end position="263"/>
    </location>
</feature>
<keyword evidence="2 7" id="KW-0813">Transport</keyword>
<accession>A0A2K1P723</accession>
<dbReference type="AlphaFoldDB" id="A0A2K1P723"/>
<comment type="subcellular location">
    <subcellularLocation>
        <location evidence="1 7">Cell membrane</location>
        <topology evidence="1 7">Multi-pass membrane protein</topology>
    </subcellularLocation>
</comment>
<dbReference type="InterPro" id="IPR035906">
    <property type="entry name" value="MetI-like_sf"/>
</dbReference>
<keyword evidence="4 7" id="KW-0812">Transmembrane</keyword>
<dbReference type="SUPFAM" id="SSF161098">
    <property type="entry name" value="MetI-like"/>
    <property type="match status" value="1"/>
</dbReference>
<evidence type="ECO:0000313" key="10">
    <source>
        <dbReference type="Proteomes" id="UP000236434"/>
    </source>
</evidence>
<dbReference type="OrthoDB" id="9783218at2"/>
<dbReference type="EMBL" id="AZRL01000001">
    <property type="protein sequence ID" value="PNR98581.1"/>
    <property type="molecule type" value="Genomic_DNA"/>
</dbReference>
<evidence type="ECO:0000313" key="9">
    <source>
        <dbReference type="EMBL" id="PNR98581.1"/>
    </source>
</evidence>
<proteinExistence type="inferred from homology"/>
<evidence type="ECO:0000256" key="6">
    <source>
        <dbReference type="ARBA" id="ARBA00023136"/>
    </source>
</evidence>
<keyword evidence="5 7" id="KW-1133">Transmembrane helix</keyword>
<dbReference type="Gene3D" id="1.10.3720.10">
    <property type="entry name" value="MetI-like"/>
    <property type="match status" value="1"/>
</dbReference>
<evidence type="ECO:0000259" key="8">
    <source>
        <dbReference type="PROSITE" id="PS50928"/>
    </source>
</evidence>
<evidence type="ECO:0000256" key="4">
    <source>
        <dbReference type="ARBA" id="ARBA00022692"/>
    </source>
</evidence>
<comment type="similarity">
    <text evidence="7">Belongs to the binding-protein-dependent transport system permease family.</text>
</comment>
<dbReference type="InterPro" id="IPR025966">
    <property type="entry name" value="OppC_N"/>
</dbReference>
<keyword evidence="6 7" id="KW-0472">Membrane</keyword>
<dbReference type="InterPro" id="IPR000515">
    <property type="entry name" value="MetI-like"/>
</dbReference>
<feature type="domain" description="ABC transmembrane type-1" evidence="8">
    <location>
        <begin position="72"/>
        <end position="260"/>
    </location>
</feature>
<reference evidence="9 10" key="1">
    <citation type="submission" date="2013-12" db="EMBL/GenBank/DDBJ databases">
        <title>Comparative genomics of Petrotoga isolates.</title>
        <authorList>
            <person name="Nesbo C.L."/>
            <person name="Charchuk R."/>
            <person name="Chow K."/>
        </authorList>
    </citation>
    <scope>NUCLEOTIDE SEQUENCE [LARGE SCALE GENOMIC DNA]</scope>
    <source>
        <strain evidence="9 10">DSM 13574</strain>
    </source>
</reference>
<feature type="transmembrane region" description="Helical" evidence="7">
    <location>
        <begin position="9"/>
        <end position="30"/>
    </location>
</feature>
<dbReference type="Pfam" id="PF00528">
    <property type="entry name" value="BPD_transp_1"/>
    <property type="match status" value="1"/>
</dbReference>
<evidence type="ECO:0000256" key="7">
    <source>
        <dbReference type="RuleBase" id="RU363032"/>
    </source>
</evidence>
<keyword evidence="3" id="KW-1003">Cell membrane</keyword>
<evidence type="ECO:0000256" key="1">
    <source>
        <dbReference type="ARBA" id="ARBA00004651"/>
    </source>
</evidence>
<dbReference type="Pfam" id="PF12911">
    <property type="entry name" value="OppC_N"/>
    <property type="match status" value="1"/>
</dbReference>
<name>A0A2K1P723_9BACT</name>
<evidence type="ECO:0000256" key="2">
    <source>
        <dbReference type="ARBA" id="ARBA00022448"/>
    </source>
</evidence>
<feature type="transmembrane region" description="Helical" evidence="7">
    <location>
        <begin position="72"/>
        <end position="96"/>
    </location>
</feature>
<feature type="transmembrane region" description="Helical" evidence="7">
    <location>
        <begin position="186"/>
        <end position="204"/>
    </location>
</feature>
<dbReference type="PANTHER" id="PTHR43386:SF1">
    <property type="entry name" value="D,D-DIPEPTIDE TRANSPORT SYSTEM PERMEASE PROTEIN DDPC-RELATED"/>
    <property type="match status" value="1"/>
</dbReference>
<evidence type="ECO:0000256" key="5">
    <source>
        <dbReference type="ARBA" id="ARBA00022989"/>
    </source>
</evidence>
<dbReference type="CDD" id="cd06261">
    <property type="entry name" value="TM_PBP2"/>
    <property type="match status" value="1"/>
</dbReference>